<keyword evidence="3" id="KW-1185">Reference proteome</keyword>
<gene>
    <name evidence="2" type="ORF">CI15_11020</name>
</gene>
<dbReference type="EMBL" id="LRBG01000007">
    <property type="protein sequence ID" value="KXU88822.1"/>
    <property type="molecule type" value="Genomic_DNA"/>
</dbReference>
<dbReference type="GO" id="GO:0032259">
    <property type="term" value="P:methylation"/>
    <property type="evidence" value="ECO:0007669"/>
    <property type="project" value="UniProtKB-KW"/>
</dbReference>
<dbReference type="InterPro" id="IPR029063">
    <property type="entry name" value="SAM-dependent_MTases_sf"/>
</dbReference>
<dbReference type="Gene3D" id="3.40.50.150">
    <property type="entry name" value="Vaccinia Virus protein VP39"/>
    <property type="match status" value="1"/>
</dbReference>
<accession>A0A149PUU7</accession>
<organism evidence="2 3">
    <name type="scientific">Paraburkholderia monticola</name>
    <dbReference type="NCBI Taxonomy" id="1399968"/>
    <lineage>
        <taxon>Bacteria</taxon>
        <taxon>Pseudomonadati</taxon>
        <taxon>Pseudomonadota</taxon>
        <taxon>Betaproteobacteria</taxon>
        <taxon>Burkholderiales</taxon>
        <taxon>Burkholderiaceae</taxon>
        <taxon>Paraburkholderia</taxon>
    </lineage>
</organism>
<keyword evidence="2" id="KW-0489">Methyltransferase</keyword>
<dbReference type="STRING" id="1399968.CI15_11020"/>
<dbReference type="SUPFAM" id="SSF53335">
    <property type="entry name" value="S-adenosyl-L-methionine-dependent methyltransferases"/>
    <property type="match status" value="1"/>
</dbReference>
<dbReference type="GO" id="GO:0008168">
    <property type="term" value="F:methyltransferase activity"/>
    <property type="evidence" value="ECO:0007669"/>
    <property type="project" value="UniProtKB-KW"/>
</dbReference>
<dbReference type="AlphaFoldDB" id="A0A149PUU7"/>
<proteinExistence type="predicted"/>
<dbReference type="Proteomes" id="UP000075613">
    <property type="component" value="Unassembled WGS sequence"/>
</dbReference>
<comment type="caution">
    <text evidence="2">The sequence shown here is derived from an EMBL/GenBank/DDBJ whole genome shotgun (WGS) entry which is preliminary data.</text>
</comment>
<dbReference type="OrthoDB" id="9765084at2"/>
<sequence>MHRPIDTETIPSTELQQVKATYAKLCEEYVAHRSNGEYRDYVQSVIANDASLDRHVRAFEIYAPYIKPGMKVLDWGCRHAPDSCMLRTLYHDIDISGCDICKDGQFAEFHQYAGLSFRSLEHEFLLPYEDNQFDVVIGSGVLEHVAREQKSVDELWRVLKDDGLLIITFLPNRLSVTENACRVMKKYTGHNRLYSLSDAKRLFLSSGFVLEECGYHQVFPTFAKGIKGGGALNALANIGMKLNRPFERIPIVNTVSANLFFILRRVHEM</sequence>
<reference evidence="2 3" key="1">
    <citation type="journal article" date="2015" name="Int. J. Syst. Evol. Microbiol.">
        <title>Burkholderia monticola sp. nov., isolated from mountain soil.</title>
        <authorList>
            <person name="Baek I."/>
            <person name="Seo B."/>
            <person name="Lee I."/>
            <person name="Yi H."/>
            <person name="Chun J."/>
        </authorList>
    </citation>
    <scope>NUCLEOTIDE SEQUENCE [LARGE SCALE GENOMIC DNA]</scope>
    <source>
        <strain evidence="2 3">JC2948</strain>
    </source>
</reference>
<dbReference type="Pfam" id="PF13847">
    <property type="entry name" value="Methyltransf_31"/>
    <property type="match status" value="1"/>
</dbReference>
<name>A0A149PUU7_9BURK</name>
<dbReference type="InterPro" id="IPR025714">
    <property type="entry name" value="Methyltranfer_dom"/>
</dbReference>
<evidence type="ECO:0000259" key="1">
    <source>
        <dbReference type="Pfam" id="PF13847"/>
    </source>
</evidence>
<dbReference type="CDD" id="cd02440">
    <property type="entry name" value="AdoMet_MTases"/>
    <property type="match status" value="1"/>
</dbReference>
<evidence type="ECO:0000313" key="3">
    <source>
        <dbReference type="Proteomes" id="UP000075613"/>
    </source>
</evidence>
<evidence type="ECO:0000313" key="2">
    <source>
        <dbReference type="EMBL" id="KXU88822.1"/>
    </source>
</evidence>
<protein>
    <submittedName>
        <fullName evidence="2">Methyltransferase type 11</fullName>
    </submittedName>
</protein>
<feature type="domain" description="Methyltransferase" evidence="1">
    <location>
        <begin position="66"/>
        <end position="170"/>
    </location>
</feature>
<keyword evidence="2" id="KW-0808">Transferase</keyword>
<dbReference type="RefSeq" id="WP_062127594.1">
    <property type="nucleotide sequence ID" value="NZ_LRBG01000007.1"/>
</dbReference>